<keyword evidence="1" id="KW-1133">Transmembrane helix</keyword>
<gene>
    <name evidence="2" type="ORF">JET18_03765</name>
</gene>
<keyword evidence="1" id="KW-0472">Membrane</keyword>
<dbReference type="RefSeq" id="WP_202089276.1">
    <property type="nucleotide sequence ID" value="NZ_JAELVM010000001.1"/>
</dbReference>
<dbReference type="Proteomes" id="UP000661696">
    <property type="component" value="Unassembled WGS sequence"/>
</dbReference>
<accession>A0ABS1QCY6</accession>
<evidence type="ECO:0008006" key="4">
    <source>
        <dbReference type="Google" id="ProtNLM"/>
    </source>
</evidence>
<reference evidence="2 3" key="1">
    <citation type="submission" date="2020-12" db="EMBL/GenBank/DDBJ databases">
        <title>Chryseobacterium endoalhailicus sp. nov., isolated from seed of leguminous plant.</title>
        <authorList>
            <person name="Zhang X."/>
        </authorList>
    </citation>
    <scope>NUCLEOTIDE SEQUENCE [LARGE SCALE GENOMIC DNA]</scope>
    <source>
        <strain evidence="2 3">L7</strain>
    </source>
</reference>
<evidence type="ECO:0000313" key="3">
    <source>
        <dbReference type="Proteomes" id="UP000661696"/>
    </source>
</evidence>
<name>A0ABS1QCY6_9FLAO</name>
<proteinExistence type="predicted"/>
<organism evidence="2 3">
    <name type="scientific">Chryseobacterium endalhagicum</name>
    <dbReference type="NCBI Taxonomy" id="2797638"/>
    <lineage>
        <taxon>Bacteria</taxon>
        <taxon>Pseudomonadati</taxon>
        <taxon>Bacteroidota</taxon>
        <taxon>Flavobacteriia</taxon>
        <taxon>Flavobacteriales</taxon>
        <taxon>Weeksellaceae</taxon>
        <taxon>Chryseobacterium group</taxon>
        <taxon>Chryseobacterium</taxon>
    </lineage>
</organism>
<evidence type="ECO:0000313" key="2">
    <source>
        <dbReference type="EMBL" id="MBL1219939.1"/>
    </source>
</evidence>
<keyword evidence="1" id="KW-0812">Transmembrane</keyword>
<comment type="caution">
    <text evidence="2">The sequence shown here is derived from an EMBL/GenBank/DDBJ whole genome shotgun (WGS) entry which is preliminary data.</text>
</comment>
<protein>
    <recommendedName>
        <fullName evidence="4">Redox-active disulfide protein 2</fullName>
    </recommendedName>
</protein>
<feature type="transmembrane region" description="Helical" evidence="1">
    <location>
        <begin position="21"/>
        <end position="42"/>
    </location>
</feature>
<evidence type="ECO:0000256" key="1">
    <source>
        <dbReference type="SAM" id="Phobius"/>
    </source>
</evidence>
<feature type="transmembrane region" description="Helical" evidence="1">
    <location>
        <begin position="48"/>
        <end position="69"/>
    </location>
</feature>
<dbReference type="EMBL" id="JAELVM010000001">
    <property type="protein sequence ID" value="MBL1219939.1"/>
    <property type="molecule type" value="Genomic_DNA"/>
</dbReference>
<keyword evidence="3" id="KW-1185">Reference proteome</keyword>
<sequence length="82" mass="9593">MKNKPITEYADTELISNEKKLKVMSIMLGTFMILMFFVMIALTLKKGFTPLITVPICLFPLLVINITTWKKFKKEKERRNLP</sequence>